<dbReference type="GO" id="GO:0005524">
    <property type="term" value="F:ATP binding"/>
    <property type="evidence" value="ECO:0007669"/>
    <property type="project" value="UniProtKB-KW"/>
</dbReference>
<dbReference type="InterPro" id="IPR050928">
    <property type="entry name" value="ATP-dep_Zn_Metalloprotease"/>
</dbReference>
<dbReference type="MEROPS" id="M41.A14"/>
<keyword evidence="11" id="KW-0067">ATP-binding</keyword>
<dbReference type="SUPFAM" id="SSF52540">
    <property type="entry name" value="P-loop containing nucleoside triphosphate hydrolases"/>
    <property type="match status" value="1"/>
</dbReference>
<keyword evidence="15" id="KW-0472">Membrane</keyword>
<keyword evidence="13" id="KW-0482">Metalloprotease</keyword>
<comment type="cofactor">
    <cofactor evidence="1">
        <name>Zn(2+)</name>
        <dbReference type="ChEBI" id="CHEBI:29105"/>
    </cofactor>
</comment>
<feature type="domain" description="AAA+ ATPase" evidence="18">
    <location>
        <begin position="321"/>
        <end position="461"/>
    </location>
</feature>
<dbReference type="VEuPathDB" id="FungiDB:SJAG_01179"/>
<dbReference type="GO" id="GO:0034982">
    <property type="term" value="P:mitochondrial protein processing"/>
    <property type="evidence" value="ECO:0000318"/>
    <property type="project" value="GO_Central"/>
</dbReference>
<dbReference type="STRING" id="402676.B6JZZ0"/>
<keyword evidence="6" id="KW-0812">Transmembrane</keyword>
<dbReference type="Gene3D" id="3.40.50.300">
    <property type="entry name" value="P-loop containing nucleotide triphosphate hydrolases"/>
    <property type="match status" value="1"/>
</dbReference>
<evidence type="ECO:0000256" key="10">
    <source>
        <dbReference type="ARBA" id="ARBA00022833"/>
    </source>
</evidence>
<sequence>MFLFVRLSRSRSAHVRFNKCVSELRSFSSSTALHTRFPYAMNYRSSALHAPSNLIAAKAIPSLSQFSAAKRLFSHSSFLHNQPIQPNRGTQSGPEPNKKGNNSDSTDPNDPNKDDPRKTYEIALNGNSLIGSMIVFYILYNLLSPNANVQEITWQEFRQSFLEKKLVEKLVVINRNRVRVVLRSGAGGTRGHYVFSIGSVDAFERKLDEAQKELGFSPDDYVPVAYHDEISLLATLLSFAPTLLLIGSVIWLSRRASSAAGSTQGGIFGIGKSRAKMFSHETDIKVRFADVAGVDEAKEEIMEFVKFLKNPAFYERLGAKIPRGAILSGPPGTGKTLLAKATAGEASVPFFSVSGSEFLEMFVGVGPSRVRDLFAVARRNTPCIIFIDEIDAIGKARGRNNQFGGNDERESTLNQLLVEMDGFNPSEHVVVFAGTNRADVLDPALLRPGRFDRQIIIDRPDIHGREQIFNVHLRDIVTASNKQDLAKSLSILTSGFTGADISNVCNEGALIAARQSAAAVTLEHFEQAIERVTAGLEKKSRVLSPDEKNVVAHHEAGHAVAGWFMEHVDPLLKVSIIPRAQALGYASYLPKDQYLMSRAQVFDRISMALAGRVSEEIFFGRDKITSGGADDFQKVTQMATAYVTAYGMSQNIGTIYYPVESRETFQKPYSEETARLIDEEVRSLVKSAHERTRKLLEEHRTGLEKIAARLKQKEVITYTEVEKILGPRPYGDKHMNISEIMRKHKSP</sequence>
<dbReference type="eggNOG" id="KOG0731">
    <property type="taxonomic scope" value="Eukaryota"/>
</dbReference>
<dbReference type="InterPro" id="IPR041569">
    <property type="entry name" value="AAA_lid_3"/>
</dbReference>
<evidence type="ECO:0000256" key="11">
    <source>
        <dbReference type="ARBA" id="ARBA00022840"/>
    </source>
</evidence>
<dbReference type="FunFam" id="3.40.50.300:FF:000001">
    <property type="entry name" value="ATP-dependent zinc metalloprotease FtsH"/>
    <property type="match status" value="1"/>
</dbReference>
<dbReference type="Proteomes" id="UP000001744">
    <property type="component" value="Unassembled WGS sequence"/>
</dbReference>
<dbReference type="InterPro" id="IPR005936">
    <property type="entry name" value="FtsH"/>
</dbReference>
<comment type="similarity">
    <text evidence="3">In the C-terminal section; belongs to the peptidase M41 family.</text>
</comment>
<name>B6JZZ0_SCHJY</name>
<keyword evidence="14" id="KW-0496">Mitochondrion</keyword>
<comment type="similarity">
    <text evidence="4">In the N-terminal section; belongs to the AAA ATPase family.</text>
</comment>
<feature type="compositionally biased region" description="Polar residues" evidence="17">
    <location>
        <begin position="80"/>
        <end position="94"/>
    </location>
</feature>
<dbReference type="GO" id="GO:0005745">
    <property type="term" value="C:m-AAA complex"/>
    <property type="evidence" value="ECO:0000318"/>
    <property type="project" value="GO_Central"/>
</dbReference>
<evidence type="ECO:0000256" key="14">
    <source>
        <dbReference type="ARBA" id="ARBA00023128"/>
    </source>
</evidence>
<gene>
    <name evidence="20" type="primary">yta12</name>
    <name evidence="19" type="ORF">SJAG_01179</name>
</gene>
<dbReference type="CDD" id="cd19501">
    <property type="entry name" value="RecA-like_FtsH"/>
    <property type="match status" value="1"/>
</dbReference>
<evidence type="ECO:0000256" key="16">
    <source>
        <dbReference type="ARBA" id="ARBA00048778"/>
    </source>
</evidence>
<dbReference type="Pfam" id="PF17862">
    <property type="entry name" value="AAA_lid_3"/>
    <property type="match status" value="1"/>
</dbReference>
<keyword evidence="12" id="KW-1133">Transmembrane helix</keyword>
<dbReference type="JaponicusDB" id="SJAG_01179">
    <property type="gene designation" value="yta12"/>
</dbReference>
<evidence type="ECO:0000313" key="21">
    <source>
        <dbReference type="Proteomes" id="UP000001744"/>
    </source>
</evidence>
<dbReference type="AlphaFoldDB" id="B6JZZ0"/>
<dbReference type="InterPro" id="IPR003593">
    <property type="entry name" value="AAA+_ATPase"/>
</dbReference>
<dbReference type="GO" id="GO:0030163">
    <property type="term" value="P:protein catabolic process"/>
    <property type="evidence" value="ECO:0007669"/>
    <property type="project" value="UniProtKB-ARBA"/>
</dbReference>
<evidence type="ECO:0000313" key="19">
    <source>
        <dbReference type="EMBL" id="EEB06140.1"/>
    </source>
</evidence>
<evidence type="ECO:0000256" key="13">
    <source>
        <dbReference type="ARBA" id="ARBA00023049"/>
    </source>
</evidence>
<dbReference type="EMBL" id="KE651168">
    <property type="protein sequence ID" value="EEB06140.1"/>
    <property type="molecule type" value="Genomic_DNA"/>
</dbReference>
<evidence type="ECO:0000256" key="4">
    <source>
        <dbReference type="ARBA" id="ARBA00010550"/>
    </source>
</evidence>
<dbReference type="InterPro" id="IPR000642">
    <property type="entry name" value="Peptidase_M41"/>
</dbReference>
<evidence type="ECO:0000256" key="17">
    <source>
        <dbReference type="SAM" id="MobiDB-lite"/>
    </source>
</evidence>
<reference evidence="19 21" key="1">
    <citation type="journal article" date="2011" name="Science">
        <title>Comparative functional genomics of the fission yeasts.</title>
        <authorList>
            <person name="Rhind N."/>
            <person name="Chen Z."/>
            <person name="Yassour M."/>
            <person name="Thompson D.A."/>
            <person name="Haas B.J."/>
            <person name="Habib N."/>
            <person name="Wapinski I."/>
            <person name="Roy S."/>
            <person name="Lin M.F."/>
            <person name="Heiman D.I."/>
            <person name="Young S.K."/>
            <person name="Furuya K."/>
            <person name="Guo Y."/>
            <person name="Pidoux A."/>
            <person name="Chen H.M."/>
            <person name="Robbertse B."/>
            <person name="Goldberg J.M."/>
            <person name="Aoki K."/>
            <person name="Bayne E.H."/>
            <person name="Berlin A.M."/>
            <person name="Desjardins C.A."/>
            <person name="Dobbs E."/>
            <person name="Dukaj L."/>
            <person name="Fan L."/>
            <person name="FitzGerald M.G."/>
            <person name="French C."/>
            <person name="Gujja S."/>
            <person name="Hansen K."/>
            <person name="Keifenheim D."/>
            <person name="Levin J.Z."/>
            <person name="Mosher R.A."/>
            <person name="Mueller C.A."/>
            <person name="Pfiffner J."/>
            <person name="Priest M."/>
            <person name="Russ C."/>
            <person name="Smialowska A."/>
            <person name="Swoboda P."/>
            <person name="Sykes S.M."/>
            <person name="Vaughn M."/>
            <person name="Vengrova S."/>
            <person name="Yoder R."/>
            <person name="Zeng Q."/>
            <person name="Allshire R."/>
            <person name="Baulcombe D."/>
            <person name="Birren B.W."/>
            <person name="Brown W."/>
            <person name="Ekwall K."/>
            <person name="Kellis M."/>
            <person name="Leatherwood J."/>
            <person name="Levin H."/>
            <person name="Margalit H."/>
            <person name="Martienssen R."/>
            <person name="Nieduszynski C.A."/>
            <person name="Spatafora J.W."/>
            <person name="Friedman N."/>
            <person name="Dalgaard J.Z."/>
            <person name="Baumann P."/>
            <person name="Niki H."/>
            <person name="Regev A."/>
            <person name="Nusbaum C."/>
        </authorList>
    </citation>
    <scope>NUCLEOTIDE SEQUENCE [LARGE SCALE GENOMIC DNA]</scope>
    <source>
        <strain evidence="21">yFS275 / FY16936</strain>
    </source>
</reference>
<evidence type="ECO:0000259" key="18">
    <source>
        <dbReference type="SMART" id="SM00382"/>
    </source>
</evidence>
<dbReference type="Gene3D" id="3.40.1690.20">
    <property type="match status" value="1"/>
</dbReference>
<dbReference type="InterPro" id="IPR027417">
    <property type="entry name" value="P-loop_NTPase"/>
</dbReference>
<feature type="compositionally biased region" description="Basic and acidic residues" evidence="17">
    <location>
        <begin position="110"/>
        <end position="119"/>
    </location>
</feature>
<dbReference type="SMART" id="SM00382">
    <property type="entry name" value="AAA"/>
    <property type="match status" value="1"/>
</dbReference>
<keyword evidence="9" id="KW-0378">Hydrolase</keyword>
<keyword evidence="5 19" id="KW-0645">Protease</keyword>
<dbReference type="InterPro" id="IPR011546">
    <property type="entry name" value="Pept_M41_FtsH_extracell"/>
</dbReference>
<dbReference type="OMA" id="ARQKGNF"/>
<evidence type="ECO:0000256" key="15">
    <source>
        <dbReference type="ARBA" id="ARBA00023136"/>
    </source>
</evidence>
<dbReference type="FunFam" id="1.20.58.760:FF:000003">
    <property type="entry name" value="AFG3-like AAA ATPase 2"/>
    <property type="match status" value="1"/>
</dbReference>
<evidence type="ECO:0000256" key="2">
    <source>
        <dbReference type="ARBA" id="ARBA00004225"/>
    </source>
</evidence>
<dbReference type="GO" id="GO:0004176">
    <property type="term" value="F:ATP-dependent peptidase activity"/>
    <property type="evidence" value="ECO:0007669"/>
    <property type="project" value="InterPro"/>
</dbReference>
<feature type="region of interest" description="Disordered" evidence="17">
    <location>
        <begin position="80"/>
        <end position="119"/>
    </location>
</feature>
<dbReference type="HOGENOM" id="CLU_000688_23_2_1"/>
<comment type="catalytic activity">
    <reaction evidence="16">
        <text>ATP + H2O = ADP + phosphate + H(+)</text>
        <dbReference type="Rhea" id="RHEA:13065"/>
        <dbReference type="ChEBI" id="CHEBI:15377"/>
        <dbReference type="ChEBI" id="CHEBI:15378"/>
        <dbReference type="ChEBI" id="CHEBI:30616"/>
        <dbReference type="ChEBI" id="CHEBI:43474"/>
        <dbReference type="ChEBI" id="CHEBI:456216"/>
    </reaction>
    <physiologicalReaction direction="left-to-right" evidence="16">
        <dbReference type="Rhea" id="RHEA:13066"/>
    </physiologicalReaction>
</comment>
<dbReference type="GO" id="GO:0008270">
    <property type="term" value="F:zinc ion binding"/>
    <property type="evidence" value="ECO:0007669"/>
    <property type="project" value="InterPro"/>
</dbReference>
<evidence type="ECO:0000256" key="8">
    <source>
        <dbReference type="ARBA" id="ARBA00022741"/>
    </source>
</evidence>
<dbReference type="Pfam" id="PF06480">
    <property type="entry name" value="FtsH_ext"/>
    <property type="match status" value="1"/>
</dbReference>
<keyword evidence="8" id="KW-0547">Nucleotide-binding</keyword>
<dbReference type="Pfam" id="PF00004">
    <property type="entry name" value="AAA"/>
    <property type="match status" value="1"/>
</dbReference>
<evidence type="ECO:0000256" key="9">
    <source>
        <dbReference type="ARBA" id="ARBA00022801"/>
    </source>
</evidence>
<dbReference type="GO" id="GO:0016887">
    <property type="term" value="F:ATP hydrolysis activity"/>
    <property type="evidence" value="ECO:0007669"/>
    <property type="project" value="InterPro"/>
</dbReference>
<dbReference type="Gene3D" id="1.20.58.760">
    <property type="entry name" value="Peptidase M41"/>
    <property type="match status" value="1"/>
</dbReference>
<dbReference type="PANTHER" id="PTHR43655:SF2">
    <property type="entry name" value="AFG3 LIKE MATRIX AAA PEPTIDASE SUBUNIT 2, ISOFORM A"/>
    <property type="match status" value="1"/>
</dbReference>
<evidence type="ECO:0000256" key="1">
    <source>
        <dbReference type="ARBA" id="ARBA00001947"/>
    </source>
</evidence>
<keyword evidence="7" id="KW-0479">Metal-binding</keyword>
<dbReference type="GO" id="GO:0004222">
    <property type="term" value="F:metalloendopeptidase activity"/>
    <property type="evidence" value="ECO:0000318"/>
    <property type="project" value="GO_Central"/>
</dbReference>
<keyword evidence="21" id="KW-1185">Reference proteome</keyword>
<dbReference type="InterPro" id="IPR003959">
    <property type="entry name" value="ATPase_AAA_core"/>
</dbReference>
<dbReference type="RefSeq" id="XP_002172433.1">
    <property type="nucleotide sequence ID" value="XM_002172397.2"/>
</dbReference>
<dbReference type="GeneID" id="7047437"/>
<dbReference type="PANTHER" id="PTHR43655">
    <property type="entry name" value="ATP-DEPENDENT PROTEASE"/>
    <property type="match status" value="1"/>
</dbReference>
<dbReference type="InterPro" id="IPR003960">
    <property type="entry name" value="ATPase_AAA_CS"/>
</dbReference>
<evidence type="ECO:0000256" key="12">
    <source>
        <dbReference type="ARBA" id="ARBA00022989"/>
    </source>
</evidence>
<dbReference type="Pfam" id="PF01434">
    <property type="entry name" value="Peptidase_M41"/>
    <property type="match status" value="1"/>
</dbReference>
<dbReference type="FunFam" id="1.10.8.60:FF:000019">
    <property type="entry name" value="AFG3-like AAA ATPase 2"/>
    <property type="match status" value="1"/>
</dbReference>
<comment type="subcellular location">
    <subcellularLocation>
        <location evidence="2">Mitochondrion membrane</location>
        <topology evidence="2">Multi-pass membrane protein</topology>
    </subcellularLocation>
</comment>
<dbReference type="PROSITE" id="PS00674">
    <property type="entry name" value="AAA"/>
    <property type="match status" value="1"/>
</dbReference>
<evidence type="ECO:0000256" key="5">
    <source>
        <dbReference type="ARBA" id="ARBA00022670"/>
    </source>
</evidence>
<accession>B6JZZ0</accession>
<evidence type="ECO:0000313" key="20">
    <source>
        <dbReference type="JaponicusDB" id="SJAG_01179"/>
    </source>
</evidence>
<dbReference type="OrthoDB" id="1413014at2759"/>
<dbReference type="Gene3D" id="1.10.8.60">
    <property type="match status" value="1"/>
</dbReference>
<evidence type="ECO:0000256" key="6">
    <source>
        <dbReference type="ARBA" id="ARBA00022692"/>
    </source>
</evidence>
<keyword evidence="10" id="KW-0862">Zinc</keyword>
<dbReference type="NCBIfam" id="TIGR01241">
    <property type="entry name" value="FtsH_fam"/>
    <property type="match status" value="1"/>
</dbReference>
<proteinExistence type="inferred from homology"/>
<protein>
    <submittedName>
        <fullName evidence="19">M-AAA protease</fullName>
    </submittedName>
</protein>
<dbReference type="InterPro" id="IPR037219">
    <property type="entry name" value="Peptidase_M41-like"/>
</dbReference>
<dbReference type="HAMAP" id="MF_01458">
    <property type="entry name" value="FtsH"/>
    <property type="match status" value="1"/>
</dbReference>
<dbReference type="SUPFAM" id="SSF140990">
    <property type="entry name" value="FtsH protease domain-like"/>
    <property type="match status" value="1"/>
</dbReference>
<evidence type="ECO:0000256" key="7">
    <source>
        <dbReference type="ARBA" id="ARBA00022723"/>
    </source>
</evidence>
<evidence type="ECO:0000256" key="3">
    <source>
        <dbReference type="ARBA" id="ARBA00010044"/>
    </source>
</evidence>
<organism evidence="19 21">
    <name type="scientific">Schizosaccharomyces japonicus (strain yFS275 / FY16936)</name>
    <name type="common">Fission yeast</name>
    <dbReference type="NCBI Taxonomy" id="402676"/>
    <lineage>
        <taxon>Eukaryota</taxon>
        <taxon>Fungi</taxon>
        <taxon>Dikarya</taxon>
        <taxon>Ascomycota</taxon>
        <taxon>Taphrinomycotina</taxon>
        <taxon>Schizosaccharomycetes</taxon>
        <taxon>Schizosaccharomycetales</taxon>
        <taxon>Schizosaccharomycetaceae</taxon>
        <taxon>Schizosaccharomyces</taxon>
    </lineage>
</organism>